<dbReference type="EMBL" id="BSOH01000020">
    <property type="protein sequence ID" value="GLR18257.1"/>
    <property type="molecule type" value="Genomic_DNA"/>
</dbReference>
<evidence type="ECO:0000313" key="2">
    <source>
        <dbReference type="EMBL" id="GLR18257.1"/>
    </source>
</evidence>
<dbReference type="Proteomes" id="UP001156666">
    <property type="component" value="Unassembled WGS sequence"/>
</dbReference>
<protein>
    <submittedName>
        <fullName evidence="2">Uncharacterized protein</fullName>
    </submittedName>
</protein>
<name>A0AA37SQK5_9BACT</name>
<evidence type="ECO:0000313" key="3">
    <source>
        <dbReference type="Proteomes" id="UP001156666"/>
    </source>
</evidence>
<dbReference type="RefSeq" id="WP_235293622.1">
    <property type="nucleotide sequence ID" value="NZ_BSOH01000020.1"/>
</dbReference>
<organism evidence="2 3">
    <name type="scientific">Portibacter lacus</name>
    <dbReference type="NCBI Taxonomy" id="1099794"/>
    <lineage>
        <taxon>Bacteria</taxon>
        <taxon>Pseudomonadati</taxon>
        <taxon>Bacteroidota</taxon>
        <taxon>Saprospiria</taxon>
        <taxon>Saprospirales</taxon>
        <taxon>Haliscomenobacteraceae</taxon>
        <taxon>Portibacter</taxon>
    </lineage>
</organism>
<keyword evidence="1" id="KW-0472">Membrane</keyword>
<accession>A0AA37SQK5</accession>
<gene>
    <name evidence="2" type="ORF">GCM10007940_28730</name>
</gene>
<reference evidence="2" key="2">
    <citation type="submission" date="2023-01" db="EMBL/GenBank/DDBJ databases">
        <title>Draft genome sequence of Portibacter lacus strain NBRC 108769.</title>
        <authorList>
            <person name="Sun Q."/>
            <person name="Mori K."/>
        </authorList>
    </citation>
    <scope>NUCLEOTIDE SEQUENCE</scope>
    <source>
        <strain evidence="2">NBRC 108769</strain>
    </source>
</reference>
<sequence length="65" mass="7199">MSFQNNKNFQFGFILVMLSVGVKIATDTYDLGIYLNILSGLMALIGFLLMIKGIYDSKKKSKTGS</sequence>
<evidence type="ECO:0000256" key="1">
    <source>
        <dbReference type="SAM" id="Phobius"/>
    </source>
</evidence>
<reference evidence="2" key="1">
    <citation type="journal article" date="2014" name="Int. J. Syst. Evol. Microbiol.">
        <title>Complete genome sequence of Corynebacterium casei LMG S-19264T (=DSM 44701T), isolated from a smear-ripened cheese.</title>
        <authorList>
            <consortium name="US DOE Joint Genome Institute (JGI-PGF)"/>
            <person name="Walter F."/>
            <person name="Albersmeier A."/>
            <person name="Kalinowski J."/>
            <person name="Ruckert C."/>
        </authorList>
    </citation>
    <scope>NUCLEOTIDE SEQUENCE</scope>
    <source>
        <strain evidence="2">NBRC 108769</strain>
    </source>
</reference>
<proteinExistence type="predicted"/>
<keyword evidence="3" id="KW-1185">Reference proteome</keyword>
<keyword evidence="1" id="KW-1133">Transmembrane helix</keyword>
<dbReference type="AlphaFoldDB" id="A0AA37SQK5"/>
<feature type="transmembrane region" description="Helical" evidence="1">
    <location>
        <begin position="31"/>
        <end position="51"/>
    </location>
</feature>
<comment type="caution">
    <text evidence="2">The sequence shown here is derived from an EMBL/GenBank/DDBJ whole genome shotgun (WGS) entry which is preliminary data.</text>
</comment>
<keyword evidence="1" id="KW-0812">Transmembrane</keyword>
<feature type="transmembrane region" description="Helical" evidence="1">
    <location>
        <begin position="9"/>
        <end position="25"/>
    </location>
</feature>